<organism evidence="2 3">
    <name type="scientific">Streptomyces silvensis</name>
    <dbReference type="NCBI Taxonomy" id="1765722"/>
    <lineage>
        <taxon>Bacteria</taxon>
        <taxon>Bacillati</taxon>
        <taxon>Actinomycetota</taxon>
        <taxon>Actinomycetes</taxon>
        <taxon>Kitasatosporales</taxon>
        <taxon>Streptomycetaceae</taxon>
        <taxon>Streptomyces</taxon>
    </lineage>
</organism>
<feature type="domain" description="Beta-lactamase-related" evidence="1">
    <location>
        <begin position="11"/>
        <end position="323"/>
    </location>
</feature>
<reference evidence="2 3" key="1">
    <citation type="submission" date="2015-12" db="EMBL/GenBank/DDBJ databases">
        <title>Draft genome sequence of Streptomyces silvensis ATCC 53525, a producer of novel hormone antagonists.</title>
        <authorList>
            <person name="Johnston C.W."/>
            <person name="Li Y."/>
            <person name="Magarvey N.A."/>
        </authorList>
    </citation>
    <scope>NUCLEOTIDE SEQUENCE [LARGE SCALE GENOMIC DNA]</scope>
    <source>
        <strain evidence="2 3">ATCC 53525</strain>
    </source>
</reference>
<gene>
    <name evidence="2" type="ORF">AT728_20670</name>
</gene>
<dbReference type="PANTHER" id="PTHR46825">
    <property type="entry name" value="D-ALANYL-D-ALANINE-CARBOXYPEPTIDASE/ENDOPEPTIDASE AMPH"/>
    <property type="match status" value="1"/>
</dbReference>
<dbReference type="Pfam" id="PF00144">
    <property type="entry name" value="Beta-lactamase"/>
    <property type="match status" value="1"/>
</dbReference>
<evidence type="ECO:0000313" key="3">
    <source>
        <dbReference type="Proteomes" id="UP000054804"/>
    </source>
</evidence>
<evidence type="ECO:0000313" key="2">
    <source>
        <dbReference type="EMBL" id="KUF18151.1"/>
    </source>
</evidence>
<protein>
    <submittedName>
        <fullName evidence="2">Penicillin-binding protein</fullName>
    </submittedName>
</protein>
<name>A0A0W7X5Y7_9ACTN</name>
<keyword evidence="3" id="KW-1185">Reference proteome</keyword>
<dbReference type="AlphaFoldDB" id="A0A0W7X5Y7"/>
<dbReference type="SUPFAM" id="SSF56601">
    <property type="entry name" value="beta-lactamase/transpeptidase-like"/>
    <property type="match status" value="1"/>
</dbReference>
<sequence length="345" mass="36514">MLAALRAAAPGASAVAVAVRRGPRRALLATGGTALRGGTPADPDTRFEIGSLTKTFTALLLAEMVARGEVAYDDPVTRFLPRAAAPPVRGAPITLLHLATHTSGLPRLPPGLVRSGAPAWYSNPYAAYSADAFHRALARTRPRAAPGTRVRYSNFGVALLGDLLTRAAHGPGDGAYAPLLAARVLDPLGLTRTNCAANPPQATGYWHGRVRPAWEIPGLPGAGAGRSSARDLLTTLDALLDPDAVPADVPRTLRTALADVTVPRIALPRTHHRIALVWNIRSRHDRDLFHHSGGTRGFTAFAGFSPQRDVALTALANTSPTRNGAFIQRAYLELWALAQPAARRT</sequence>
<comment type="caution">
    <text evidence="2">The sequence shown here is derived from an EMBL/GenBank/DDBJ whole genome shotgun (WGS) entry which is preliminary data.</text>
</comment>
<dbReference type="InterPro" id="IPR012338">
    <property type="entry name" value="Beta-lactam/transpept-like"/>
</dbReference>
<evidence type="ECO:0000259" key="1">
    <source>
        <dbReference type="Pfam" id="PF00144"/>
    </source>
</evidence>
<dbReference type="Gene3D" id="3.40.710.10">
    <property type="entry name" value="DD-peptidase/beta-lactamase superfamily"/>
    <property type="match status" value="1"/>
</dbReference>
<dbReference type="Proteomes" id="UP000054804">
    <property type="component" value="Unassembled WGS sequence"/>
</dbReference>
<dbReference type="InterPro" id="IPR001466">
    <property type="entry name" value="Beta-lactam-related"/>
</dbReference>
<dbReference type="STRING" id="1765722.AT728_20670"/>
<dbReference type="PANTHER" id="PTHR46825:SF7">
    <property type="entry name" value="D-ALANYL-D-ALANINE CARBOXYPEPTIDASE"/>
    <property type="match status" value="1"/>
</dbReference>
<accession>A0A0W7X5Y7</accession>
<proteinExistence type="predicted"/>
<dbReference type="EMBL" id="LOCL01000032">
    <property type="protein sequence ID" value="KUF18151.1"/>
    <property type="molecule type" value="Genomic_DNA"/>
</dbReference>
<dbReference type="InterPro" id="IPR050491">
    <property type="entry name" value="AmpC-like"/>
</dbReference>